<reference evidence="1 2" key="1">
    <citation type="submission" date="2019-07" db="EMBL/GenBank/DDBJ databases">
        <title>Whole genome shotgun sequence of Pseudonocardia sulfidoxydans NBRC 16205.</title>
        <authorList>
            <person name="Hosoyama A."/>
            <person name="Uohara A."/>
            <person name="Ohji S."/>
            <person name="Ichikawa N."/>
        </authorList>
    </citation>
    <scope>NUCLEOTIDE SEQUENCE [LARGE SCALE GENOMIC DNA]</scope>
    <source>
        <strain evidence="1 2">NBRC 16205</strain>
    </source>
</reference>
<sequence>MLALARRHPGVRGTRRLPRVVALSDPRAESPGESRMRLAIVLAGLPAPVPQFRTGRYRLDLAYPDAMLGVEYDGAHHLTPGRARRDLTREAELTRAGWELVHVGGDNSMREIAILVGRALAARGVPTPNVSSESIAALP</sequence>
<organism evidence="1 2">
    <name type="scientific">Pseudonocardia sulfidoxydans NBRC 16205</name>
    <dbReference type="NCBI Taxonomy" id="1223511"/>
    <lineage>
        <taxon>Bacteria</taxon>
        <taxon>Bacillati</taxon>
        <taxon>Actinomycetota</taxon>
        <taxon>Actinomycetes</taxon>
        <taxon>Pseudonocardiales</taxon>
        <taxon>Pseudonocardiaceae</taxon>
        <taxon>Pseudonocardia</taxon>
    </lineage>
</organism>
<dbReference type="AlphaFoldDB" id="A0A511DFM8"/>
<comment type="caution">
    <text evidence="1">The sequence shown here is derived from an EMBL/GenBank/DDBJ whole genome shotgun (WGS) entry which is preliminary data.</text>
</comment>
<accession>A0A511DFM8</accession>
<dbReference type="Proteomes" id="UP000321685">
    <property type="component" value="Unassembled WGS sequence"/>
</dbReference>
<keyword evidence="2" id="KW-1185">Reference proteome</keyword>
<dbReference type="SUPFAM" id="SSF52980">
    <property type="entry name" value="Restriction endonuclease-like"/>
    <property type="match status" value="1"/>
</dbReference>
<proteinExistence type="predicted"/>
<dbReference type="OrthoDB" id="3566910at2"/>
<evidence type="ECO:0000313" key="1">
    <source>
        <dbReference type="EMBL" id="GEL23596.1"/>
    </source>
</evidence>
<gene>
    <name evidence="1" type="ORF">PSU4_25500</name>
</gene>
<name>A0A511DFM8_9PSEU</name>
<dbReference type="Gene3D" id="3.40.960.10">
    <property type="entry name" value="VSR Endonuclease"/>
    <property type="match status" value="1"/>
</dbReference>
<evidence type="ECO:0000313" key="2">
    <source>
        <dbReference type="Proteomes" id="UP000321685"/>
    </source>
</evidence>
<dbReference type="EMBL" id="BJVJ01000021">
    <property type="protein sequence ID" value="GEL23596.1"/>
    <property type="molecule type" value="Genomic_DNA"/>
</dbReference>
<protein>
    <submittedName>
        <fullName evidence="1">Uncharacterized protein</fullName>
    </submittedName>
</protein>
<dbReference type="InterPro" id="IPR011335">
    <property type="entry name" value="Restrct_endonuc-II-like"/>
</dbReference>
<dbReference type="RefSeq" id="WP_147106976.1">
    <property type="nucleotide sequence ID" value="NZ_BJVJ01000021.1"/>
</dbReference>